<dbReference type="Proteomes" id="UP000636479">
    <property type="component" value="Unassembled WGS sequence"/>
</dbReference>
<evidence type="ECO:0000256" key="4">
    <source>
        <dbReference type="PROSITE-ProRule" id="PRU00134"/>
    </source>
</evidence>
<sequence length="340" mass="38132">MVFFLYSGICPDSPRSWPVVPLVLNYPVSTYNPVTWTQDRPSFCLLRQSLSLMAAIAHVTHNLPLFLEGVMPVHTHSSCDKCYVFQRGSCASGAKLLRCGGCSIAFYCSKECQTADWGRHKVECKATKYRIAEVKTASGIESGYADFMEWIRFYSDSLKNAFVGALGLQTAPHREREYVLDVWLCHKGVAVTQGPGRLPVSKRFDVLGVSLKEPRELTILREDSNDFTESYPDACVQGRIELGDEYYGTGRISYMARFVPGLSFSAGHVATKQKVFAFSKEVAGAARTRDDWWILFREYVAVGAKMKFCCGRIPGFEDVCCCGGWVHDEEKKNAFISHRV</sequence>
<dbReference type="Gene3D" id="6.10.140.2220">
    <property type="match status" value="1"/>
</dbReference>
<evidence type="ECO:0000313" key="7">
    <source>
        <dbReference type="Proteomes" id="UP000636479"/>
    </source>
</evidence>
<accession>A0A8H6RYC5</accession>
<proteinExistence type="predicted"/>
<dbReference type="OrthoDB" id="2945048at2759"/>
<evidence type="ECO:0000256" key="1">
    <source>
        <dbReference type="ARBA" id="ARBA00022723"/>
    </source>
</evidence>
<reference evidence="6" key="1">
    <citation type="submission" date="2020-05" db="EMBL/GenBank/DDBJ databases">
        <title>Mycena genomes resolve the evolution of fungal bioluminescence.</title>
        <authorList>
            <person name="Tsai I.J."/>
        </authorList>
    </citation>
    <scope>NUCLEOTIDE SEQUENCE</scope>
    <source>
        <strain evidence="6">171206Taipei</strain>
    </source>
</reference>
<keyword evidence="1" id="KW-0479">Metal-binding</keyword>
<evidence type="ECO:0000256" key="3">
    <source>
        <dbReference type="ARBA" id="ARBA00022833"/>
    </source>
</evidence>
<dbReference type="Pfam" id="PF01753">
    <property type="entry name" value="zf-MYND"/>
    <property type="match status" value="1"/>
</dbReference>
<keyword evidence="7" id="KW-1185">Reference proteome</keyword>
<dbReference type="RefSeq" id="XP_037213075.1">
    <property type="nucleotide sequence ID" value="XM_037370483.1"/>
</dbReference>
<feature type="domain" description="MYND-type" evidence="5">
    <location>
        <begin position="79"/>
        <end position="124"/>
    </location>
</feature>
<evidence type="ECO:0000313" key="6">
    <source>
        <dbReference type="EMBL" id="KAF7288923.1"/>
    </source>
</evidence>
<keyword evidence="2 4" id="KW-0863">Zinc-finger</keyword>
<dbReference type="GeneID" id="59352999"/>
<evidence type="ECO:0000256" key="2">
    <source>
        <dbReference type="ARBA" id="ARBA00022771"/>
    </source>
</evidence>
<comment type="caution">
    <text evidence="6">The sequence shown here is derived from an EMBL/GenBank/DDBJ whole genome shotgun (WGS) entry which is preliminary data.</text>
</comment>
<dbReference type="SUPFAM" id="SSF144232">
    <property type="entry name" value="HIT/MYND zinc finger-like"/>
    <property type="match status" value="1"/>
</dbReference>
<name>A0A8H6RYC5_9AGAR</name>
<dbReference type="PROSITE" id="PS01360">
    <property type="entry name" value="ZF_MYND_1"/>
    <property type="match status" value="1"/>
</dbReference>
<evidence type="ECO:0000259" key="5">
    <source>
        <dbReference type="PROSITE" id="PS50865"/>
    </source>
</evidence>
<dbReference type="InterPro" id="IPR002893">
    <property type="entry name" value="Znf_MYND"/>
</dbReference>
<organism evidence="6 7">
    <name type="scientific">Mycena indigotica</name>
    <dbReference type="NCBI Taxonomy" id="2126181"/>
    <lineage>
        <taxon>Eukaryota</taxon>
        <taxon>Fungi</taxon>
        <taxon>Dikarya</taxon>
        <taxon>Basidiomycota</taxon>
        <taxon>Agaricomycotina</taxon>
        <taxon>Agaricomycetes</taxon>
        <taxon>Agaricomycetidae</taxon>
        <taxon>Agaricales</taxon>
        <taxon>Marasmiineae</taxon>
        <taxon>Mycenaceae</taxon>
        <taxon>Mycena</taxon>
    </lineage>
</organism>
<dbReference type="GO" id="GO:0008270">
    <property type="term" value="F:zinc ion binding"/>
    <property type="evidence" value="ECO:0007669"/>
    <property type="project" value="UniProtKB-KW"/>
</dbReference>
<dbReference type="PROSITE" id="PS50865">
    <property type="entry name" value="ZF_MYND_2"/>
    <property type="match status" value="1"/>
</dbReference>
<dbReference type="AlphaFoldDB" id="A0A8H6RYC5"/>
<gene>
    <name evidence="6" type="ORF">MIND_01408500</name>
</gene>
<keyword evidence="3" id="KW-0862">Zinc</keyword>
<dbReference type="EMBL" id="JACAZF010000018">
    <property type="protein sequence ID" value="KAF7288923.1"/>
    <property type="molecule type" value="Genomic_DNA"/>
</dbReference>
<protein>
    <recommendedName>
        <fullName evidence="5">MYND-type domain-containing protein</fullName>
    </recommendedName>
</protein>